<evidence type="ECO:0000313" key="3">
    <source>
        <dbReference type="EMBL" id="TKA30630.1"/>
    </source>
</evidence>
<accession>A0A4U0U635</accession>
<dbReference type="InterPro" id="IPR004045">
    <property type="entry name" value="Glutathione_S-Trfase_N"/>
</dbReference>
<dbReference type="InterPro" id="IPR054416">
    <property type="entry name" value="GST_UstS-like_C"/>
</dbReference>
<dbReference type="SUPFAM" id="SSF52833">
    <property type="entry name" value="Thioredoxin-like"/>
    <property type="match status" value="1"/>
</dbReference>
<dbReference type="Pfam" id="PF13409">
    <property type="entry name" value="GST_N_2"/>
    <property type="match status" value="1"/>
</dbReference>
<dbReference type="InterPro" id="IPR036249">
    <property type="entry name" value="Thioredoxin-like_sf"/>
</dbReference>
<comment type="caution">
    <text evidence="3">The sequence shown here is derived from an EMBL/GenBank/DDBJ whole genome shotgun (WGS) entry which is preliminary data.</text>
</comment>
<dbReference type="Proteomes" id="UP000308549">
    <property type="component" value="Unassembled WGS sequence"/>
</dbReference>
<protein>
    <submittedName>
        <fullName evidence="3">Uncharacterized protein</fullName>
    </submittedName>
</protein>
<dbReference type="SUPFAM" id="SSF47616">
    <property type="entry name" value="GST C-terminal domain-like"/>
    <property type="match status" value="1"/>
</dbReference>
<dbReference type="Gene3D" id="3.40.30.10">
    <property type="entry name" value="Glutaredoxin"/>
    <property type="match status" value="1"/>
</dbReference>
<proteinExistence type="predicted"/>
<feature type="domain" description="GST N-terminal" evidence="1">
    <location>
        <begin position="69"/>
        <end position="136"/>
    </location>
</feature>
<sequence length="288" mass="32523">MYDSHDLSTPVPLDSKTDLEVDAIVNTKKEQPQTNRTVKIERLKNLKNHLAMADSELVLFDLPSQEPSRLALNYKGLNYRTEWVEYPDIAPKFQALGIPPNTKEINPNFEYSIPAMRFSGGECIMDSLAIASALEKLQPEPSFHLDNGYVDRAQAAAGKTLGPLRFIAMPRVPPKVLREKSQPYFESTREKAFGMPLSQLANTEGAKTAWTNVEPGVQDLKALLAEHSEGPYLMGKTVSYADFILAGLWRFLELLDEDGDLFGRLMQQDEAFSKHYEACKKWMERDSH</sequence>
<gene>
    <name evidence="3" type="ORF">B0A50_02350</name>
</gene>
<dbReference type="InterPro" id="IPR036282">
    <property type="entry name" value="Glutathione-S-Trfase_C_sf"/>
</dbReference>
<dbReference type="AlphaFoldDB" id="A0A4U0U635"/>
<dbReference type="EMBL" id="NAJL01000010">
    <property type="protein sequence ID" value="TKA30630.1"/>
    <property type="molecule type" value="Genomic_DNA"/>
</dbReference>
<dbReference type="OrthoDB" id="4951845at2759"/>
<feature type="domain" description="Glutathione S-transferase UstS-like C-terminal" evidence="2">
    <location>
        <begin position="156"/>
        <end position="282"/>
    </location>
</feature>
<dbReference type="Pfam" id="PF22041">
    <property type="entry name" value="GST_C_7"/>
    <property type="match status" value="1"/>
</dbReference>
<evidence type="ECO:0000313" key="4">
    <source>
        <dbReference type="Proteomes" id="UP000308549"/>
    </source>
</evidence>
<keyword evidence="4" id="KW-1185">Reference proteome</keyword>
<dbReference type="Gene3D" id="1.20.1050.10">
    <property type="match status" value="1"/>
</dbReference>
<evidence type="ECO:0000259" key="1">
    <source>
        <dbReference type="Pfam" id="PF13409"/>
    </source>
</evidence>
<name>A0A4U0U635_9PEZI</name>
<reference evidence="3 4" key="1">
    <citation type="submission" date="2017-03" db="EMBL/GenBank/DDBJ databases">
        <title>Genomes of endolithic fungi from Antarctica.</title>
        <authorList>
            <person name="Coleine C."/>
            <person name="Masonjones S."/>
            <person name="Stajich J.E."/>
        </authorList>
    </citation>
    <scope>NUCLEOTIDE SEQUENCE [LARGE SCALE GENOMIC DNA]</scope>
    <source>
        <strain evidence="3 4">CCFEE 6315</strain>
    </source>
</reference>
<organism evidence="3 4">
    <name type="scientific">Salinomyces thailandicus</name>
    <dbReference type="NCBI Taxonomy" id="706561"/>
    <lineage>
        <taxon>Eukaryota</taxon>
        <taxon>Fungi</taxon>
        <taxon>Dikarya</taxon>
        <taxon>Ascomycota</taxon>
        <taxon>Pezizomycotina</taxon>
        <taxon>Dothideomycetes</taxon>
        <taxon>Dothideomycetidae</taxon>
        <taxon>Mycosphaerellales</taxon>
        <taxon>Teratosphaeriaceae</taxon>
        <taxon>Salinomyces</taxon>
    </lineage>
</organism>
<evidence type="ECO:0000259" key="2">
    <source>
        <dbReference type="Pfam" id="PF22041"/>
    </source>
</evidence>